<dbReference type="PANTHER" id="PTHR40074:SF2">
    <property type="entry name" value="O-ACETYLTRANSFERASE WECH"/>
    <property type="match status" value="1"/>
</dbReference>
<feature type="domain" description="Acyltransferase 3" evidence="8">
    <location>
        <begin position="17"/>
        <end position="336"/>
    </location>
</feature>
<dbReference type="RefSeq" id="WP_097793039.1">
    <property type="nucleotide sequence ID" value="NZ_NOUV01000016.1"/>
</dbReference>
<evidence type="ECO:0000256" key="5">
    <source>
        <dbReference type="ARBA" id="ARBA00022989"/>
    </source>
</evidence>
<evidence type="ECO:0000256" key="3">
    <source>
        <dbReference type="ARBA" id="ARBA00022475"/>
    </source>
</evidence>
<evidence type="ECO:0000256" key="2">
    <source>
        <dbReference type="ARBA" id="ARBA00007400"/>
    </source>
</evidence>
<comment type="similarity">
    <text evidence="2">Belongs to the acyltransferase 3 family.</text>
</comment>
<dbReference type="GO" id="GO:0016413">
    <property type="term" value="F:O-acetyltransferase activity"/>
    <property type="evidence" value="ECO:0007669"/>
    <property type="project" value="TreeGrafter"/>
</dbReference>
<feature type="transmembrane region" description="Helical" evidence="7">
    <location>
        <begin position="164"/>
        <end position="183"/>
    </location>
</feature>
<feature type="transmembrane region" description="Helical" evidence="7">
    <location>
        <begin position="131"/>
        <end position="152"/>
    </location>
</feature>
<feature type="transmembrane region" description="Helical" evidence="7">
    <location>
        <begin position="235"/>
        <end position="252"/>
    </location>
</feature>
<evidence type="ECO:0000256" key="6">
    <source>
        <dbReference type="ARBA" id="ARBA00023136"/>
    </source>
</evidence>
<dbReference type="EMBL" id="NOUV01000016">
    <property type="protein sequence ID" value="PDX86202.1"/>
    <property type="molecule type" value="Genomic_DNA"/>
</dbReference>
<accession>A0A2A7B4I7</accession>
<feature type="transmembrane region" description="Helical" evidence="7">
    <location>
        <begin position="90"/>
        <end position="108"/>
    </location>
</feature>
<evidence type="ECO:0000256" key="1">
    <source>
        <dbReference type="ARBA" id="ARBA00004651"/>
    </source>
</evidence>
<comment type="subcellular location">
    <subcellularLocation>
        <location evidence="1">Cell membrane</location>
        <topology evidence="1">Multi-pass membrane protein</topology>
    </subcellularLocation>
</comment>
<dbReference type="InterPro" id="IPR002656">
    <property type="entry name" value="Acyl_transf_3_dom"/>
</dbReference>
<protein>
    <recommendedName>
        <fullName evidence="8">Acyltransferase 3 domain-containing protein</fullName>
    </recommendedName>
</protein>
<evidence type="ECO:0000256" key="7">
    <source>
        <dbReference type="SAM" id="Phobius"/>
    </source>
</evidence>
<evidence type="ECO:0000259" key="8">
    <source>
        <dbReference type="Pfam" id="PF01757"/>
    </source>
</evidence>
<keyword evidence="5 7" id="KW-1133">Transmembrane helix</keyword>
<gene>
    <name evidence="9" type="ORF">CHR60_10840</name>
</gene>
<dbReference type="Proteomes" id="UP000220904">
    <property type="component" value="Unassembled WGS sequence"/>
</dbReference>
<dbReference type="AlphaFoldDB" id="A0A2A7B4I7"/>
<keyword evidence="3" id="KW-1003">Cell membrane</keyword>
<feature type="transmembrane region" description="Helical" evidence="7">
    <location>
        <begin position="320"/>
        <end position="338"/>
    </location>
</feature>
<organism evidence="9 10">
    <name type="scientific">Faecalibacterium prausnitzii</name>
    <dbReference type="NCBI Taxonomy" id="853"/>
    <lineage>
        <taxon>Bacteria</taxon>
        <taxon>Bacillati</taxon>
        <taxon>Bacillota</taxon>
        <taxon>Clostridia</taxon>
        <taxon>Eubacteriales</taxon>
        <taxon>Oscillospiraceae</taxon>
        <taxon>Faecalibacterium</taxon>
    </lineage>
</organism>
<evidence type="ECO:0000313" key="9">
    <source>
        <dbReference type="EMBL" id="PDX86202.1"/>
    </source>
</evidence>
<keyword evidence="6 7" id="KW-0472">Membrane</keyword>
<feature type="transmembrane region" description="Helical" evidence="7">
    <location>
        <begin position="12"/>
        <end position="31"/>
    </location>
</feature>
<comment type="caution">
    <text evidence="9">The sequence shown here is derived from an EMBL/GenBank/DDBJ whole genome shotgun (WGS) entry which is preliminary data.</text>
</comment>
<feature type="transmembrane region" description="Helical" evidence="7">
    <location>
        <begin position="195"/>
        <end position="214"/>
    </location>
</feature>
<reference evidence="9 10" key="1">
    <citation type="journal article" date="2017" name="Front. Microbiol.">
        <title>New Insights into the Diversity of the Genus Faecalibacterium.</title>
        <authorList>
            <person name="Benevides L."/>
            <person name="Burman S."/>
            <person name="Martin R."/>
            <person name="Robert V."/>
            <person name="Thomas M."/>
            <person name="Miquel S."/>
            <person name="Chain F."/>
            <person name="Sokol H."/>
            <person name="Bermudez-Humaran L.G."/>
            <person name="Morrison M."/>
            <person name="Langella P."/>
            <person name="Azevedo V.A."/>
            <person name="Chatel J.M."/>
            <person name="Soares S."/>
        </authorList>
    </citation>
    <scope>NUCLEOTIDE SEQUENCE [LARGE SCALE GENOMIC DNA]</scope>
    <source>
        <strain evidence="9 10">AHMP21</strain>
    </source>
</reference>
<dbReference type="OrthoDB" id="5808342at2"/>
<dbReference type="Pfam" id="PF01757">
    <property type="entry name" value="Acyl_transf_3"/>
    <property type="match status" value="1"/>
</dbReference>
<evidence type="ECO:0000256" key="4">
    <source>
        <dbReference type="ARBA" id="ARBA00022692"/>
    </source>
</evidence>
<feature type="transmembrane region" description="Helical" evidence="7">
    <location>
        <begin position="297"/>
        <end position="314"/>
    </location>
</feature>
<keyword evidence="4 7" id="KW-0812">Transmembrane</keyword>
<proteinExistence type="inferred from homology"/>
<dbReference type="GO" id="GO:0009246">
    <property type="term" value="P:enterobacterial common antigen biosynthetic process"/>
    <property type="evidence" value="ECO:0007669"/>
    <property type="project" value="TreeGrafter"/>
</dbReference>
<sequence length="355" mass="40718">MVEKIAEEKQSSSYKLIDLLKFVCAFLVIGIHTRPFQASSELLDKVFYYDISNYAVPFFYACTGYFLVINHPEETLQTKSMSSCIKILKIYLLWSAVYLPLTVCGWFFDDRSGLRYLALCLRNYVVVGENFYSWTLWYLNGLVFALFLIGILSKRLSIKQISDIGTFAYLAGIGLTMLARHLTHLPLFLARAVQLYFSIFVTTRNGLFMSLVFVSLGMRMAETNRANEWKPSIKTGLLAGGLYIVKVCFSLIGGGELLSKLLDLPTFWFLFELILYECKKEKRKGTFYKLLRDLSTTIYLVHMYLVAFCSLVLYKEDYHNFTSFFICAGGATILALLWQIHKKENAFCDSHCPHG</sequence>
<feature type="transmembrane region" description="Helical" evidence="7">
    <location>
        <begin position="51"/>
        <end position="69"/>
    </location>
</feature>
<evidence type="ECO:0000313" key="10">
    <source>
        <dbReference type="Proteomes" id="UP000220904"/>
    </source>
</evidence>
<dbReference type="GO" id="GO:0005886">
    <property type="term" value="C:plasma membrane"/>
    <property type="evidence" value="ECO:0007669"/>
    <property type="project" value="UniProtKB-SubCell"/>
</dbReference>
<dbReference type="PANTHER" id="PTHR40074">
    <property type="entry name" value="O-ACETYLTRANSFERASE WECH"/>
    <property type="match status" value="1"/>
</dbReference>
<name>A0A2A7B4I7_9FIRM</name>